<accession>A0ABW2QYF5</accession>
<reference evidence="3" key="1">
    <citation type="journal article" date="2019" name="Int. J. Syst. Evol. Microbiol.">
        <title>The Global Catalogue of Microorganisms (GCM) 10K type strain sequencing project: providing services to taxonomists for standard genome sequencing and annotation.</title>
        <authorList>
            <consortium name="The Broad Institute Genomics Platform"/>
            <consortium name="The Broad Institute Genome Sequencing Center for Infectious Disease"/>
            <person name="Wu L."/>
            <person name="Ma J."/>
        </authorList>
    </citation>
    <scope>NUCLEOTIDE SEQUENCE [LARGE SCALE GENOMIC DNA]</scope>
    <source>
        <strain evidence="3">CCUG 62945</strain>
    </source>
</reference>
<organism evidence="2 3">
    <name type="scientific">Iodobacter arcticus</name>
    <dbReference type="NCBI Taxonomy" id="590593"/>
    <lineage>
        <taxon>Bacteria</taxon>
        <taxon>Pseudomonadati</taxon>
        <taxon>Pseudomonadota</taxon>
        <taxon>Betaproteobacteria</taxon>
        <taxon>Neisseriales</taxon>
        <taxon>Chitinibacteraceae</taxon>
        <taxon>Iodobacter</taxon>
    </lineage>
</organism>
<keyword evidence="1" id="KW-0732">Signal</keyword>
<dbReference type="Pfam" id="PF11454">
    <property type="entry name" value="DUF3016"/>
    <property type="match status" value="1"/>
</dbReference>
<protein>
    <submittedName>
        <fullName evidence="2">DUF3016 domain-containing protein</fullName>
    </submittedName>
</protein>
<feature type="chain" id="PRO_5045221447" evidence="1">
    <location>
        <begin position="21"/>
        <end position="166"/>
    </location>
</feature>
<dbReference type="InterPro" id="IPR021557">
    <property type="entry name" value="DUF3016"/>
</dbReference>
<dbReference type="Proteomes" id="UP001596473">
    <property type="component" value="Unassembled WGS sequence"/>
</dbReference>
<keyword evidence="3" id="KW-1185">Reference proteome</keyword>
<gene>
    <name evidence="2" type="ORF">ACFQNF_12485</name>
</gene>
<evidence type="ECO:0000256" key="1">
    <source>
        <dbReference type="SAM" id="SignalP"/>
    </source>
</evidence>
<feature type="signal peptide" evidence="1">
    <location>
        <begin position="1"/>
        <end position="20"/>
    </location>
</feature>
<proteinExistence type="predicted"/>
<sequence>MQKILFSLSLLALISSNTWAGDAKITWQNPEKYSDIRASHEVQERFQEKLFKHFDKVFTELAAQLPTDSRLDITVTDFDLAGEIIPRPGSSLNEVRIIKEIYSPKITFNYAYTHKDQIVSGAENLRDVNYMSGVARSSHSAEFEYEEKMLRKWFAKLQKNKTFPIQ</sequence>
<evidence type="ECO:0000313" key="2">
    <source>
        <dbReference type="EMBL" id="MFC7420687.1"/>
    </source>
</evidence>
<comment type="caution">
    <text evidence="2">The sequence shown here is derived from an EMBL/GenBank/DDBJ whole genome shotgun (WGS) entry which is preliminary data.</text>
</comment>
<name>A0ABW2QYF5_9NEIS</name>
<evidence type="ECO:0000313" key="3">
    <source>
        <dbReference type="Proteomes" id="UP001596473"/>
    </source>
</evidence>
<dbReference type="RefSeq" id="WP_380188282.1">
    <property type="nucleotide sequence ID" value="NZ_JBHTBQ010000026.1"/>
</dbReference>
<dbReference type="EMBL" id="JBHTBQ010000026">
    <property type="protein sequence ID" value="MFC7420687.1"/>
    <property type="molecule type" value="Genomic_DNA"/>
</dbReference>